<keyword evidence="4" id="KW-0547">Nucleotide-binding</keyword>
<dbReference type="Pfam" id="PF00781">
    <property type="entry name" value="DAGK_cat"/>
    <property type="match status" value="1"/>
</dbReference>
<dbReference type="PROSITE" id="PS50146">
    <property type="entry name" value="DAGK"/>
    <property type="match status" value="1"/>
</dbReference>
<evidence type="ECO:0000259" key="9">
    <source>
        <dbReference type="PROSITE" id="PS50146"/>
    </source>
</evidence>
<proteinExistence type="inferred from homology"/>
<keyword evidence="7" id="KW-0594">Phospholipid biosynthesis</keyword>
<keyword evidence="7" id="KW-0444">Lipid biosynthesis</keyword>
<dbReference type="NCBIfam" id="TIGR00147">
    <property type="entry name" value="YegS/Rv2252/BmrU family lipid kinase"/>
    <property type="match status" value="1"/>
</dbReference>
<sequence length="308" mass="33638">MYYFIVNPASRSGNGKYVWQKAEKILDQENTEYRVYFTSYQGHATKLARDITARGERLTLIAVGGDGTVNEVLNGIRDFSRVIFGYIPTGSSNDFARCMGLPTDTEATVQNVLHPARFDKIDLGLMERNGQKRYFAVSSGCGFDAAVCQEALDSRMKRLLNRLHLGKLTYAGIALKQIILCKPVPVTVTLSNGKSRIFSKAYFVSGMNCCCEGGGLRLSPRADVHDGALDFFVVNKLGKLLIGLMLPTAYIGLHTIFPGVHIYRARSAQITVSGVLPLHTDGEPCLMKGTVTLSCCPQALTLLAAGDK</sequence>
<comment type="caution">
    <text evidence="10">The sequence shown here is derived from an EMBL/GenBank/DDBJ whole genome shotgun (WGS) entry which is preliminary data.</text>
</comment>
<dbReference type="Gene3D" id="2.60.200.40">
    <property type="match status" value="1"/>
</dbReference>
<reference evidence="10 11" key="1">
    <citation type="journal article" date="2021" name="ISME Commun">
        <title>Automated analysis of genomic sequences facilitates high-throughput and comprehensive description of bacteria.</title>
        <authorList>
            <person name="Hitch T.C.A."/>
        </authorList>
    </citation>
    <scope>NUCLEOTIDE SEQUENCE [LARGE SCALE GENOMIC DNA]</scope>
    <source>
        <strain evidence="10 11">Sanger_04</strain>
    </source>
</reference>
<keyword evidence="11" id="KW-1185">Reference proteome</keyword>
<dbReference type="SUPFAM" id="SSF111331">
    <property type="entry name" value="NAD kinase/diacylglycerol kinase-like"/>
    <property type="match status" value="1"/>
</dbReference>
<keyword evidence="3" id="KW-0808">Transferase</keyword>
<dbReference type="GO" id="GO:0016301">
    <property type="term" value="F:kinase activity"/>
    <property type="evidence" value="ECO:0007669"/>
    <property type="project" value="UniProtKB-KW"/>
</dbReference>
<evidence type="ECO:0000256" key="6">
    <source>
        <dbReference type="ARBA" id="ARBA00022840"/>
    </source>
</evidence>
<dbReference type="PANTHER" id="PTHR12358">
    <property type="entry name" value="SPHINGOSINE KINASE"/>
    <property type="match status" value="1"/>
</dbReference>
<keyword evidence="7" id="KW-0443">Lipid metabolism</keyword>
<dbReference type="EMBL" id="JAOQKC010000011">
    <property type="protein sequence ID" value="MCU6697094.1"/>
    <property type="molecule type" value="Genomic_DNA"/>
</dbReference>
<comment type="similarity">
    <text evidence="2">Belongs to the diacylglycerol/lipid kinase family.</text>
</comment>
<keyword evidence="5 10" id="KW-0418">Kinase</keyword>
<accession>A0ABT2RXP0</accession>
<dbReference type="InterPro" id="IPR001206">
    <property type="entry name" value="Diacylglycerol_kinase_cat_dom"/>
</dbReference>
<keyword evidence="8" id="KW-1208">Phospholipid metabolism</keyword>
<dbReference type="InterPro" id="IPR017438">
    <property type="entry name" value="ATP-NAD_kinase_N"/>
</dbReference>
<dbReference type="Gene3D" id="3.40.50.10330">
    <property type="entry name" value="Probable inorganic polyphosphate/atp-NAD kinase, domain 1"/>
    <property type="match status" value="1"/>
</dbReference>
<evidence type="ECO:0000313" key="10">
    <source>
        <dbReference type="EMBL" id="MCU6697094.1"/>
    </source>
</evidence>
<evidence type="ECO:0000256" key="5">
    <source>
        <dbReference type="ARBA" id="ARBA00022777"/>
    </source>
</evidence>
<feature type="domain" description="DAGKc" evidence="9">
    <location>
        <begin position="1"/>
        <end position="130"/>
    </location>
</feature>
<comment type="cofactor">
    <cofactor evidence="1">
        <name>Mg(2+)</name>
        <dbReference type="ChEBI" id="CHEBI:18420"/>
    </cofactor>
</comment>
<evidence type="ECO:0000256" key="2">
    <source>
        <dbReference type="ARBA" id="ARBA00005983"/>
    </source>
</evidence>
<evidence type="ECO:0000256" key="7">
    <source>
        <dbReference type="ARBA" id="ARBA00023209"/>
    </source>
</evidence>
<gene>
    <name evidence="10" type="ORF">OCV63_09305</name>
</gene>
<keyword evidence="6" id="KW-0067">ATP-binding</keyword>
<dbReference type="InterPro" id="IPR016064">
    <property type="entry name" value="NAD/diacylglycerol_kinase_sf"/>
</dbReference>
<organism evidence="10 11">
    <name type="scientific">Laedolimicola ammoniilytica</name>
    <dbReference type="NCBI Taxonomy" id="2981771"/>
    <lineage>
        <taxon>Bacteria</taxon>
        <taxon>Bacillati</taxon>
        <taxon>Bacillota</taxon>
        <taxon>Clostridia</taxon>
        <taxon>Lachnospirales</taxon>
        <taxon>Lachnospiraceae</taxon>
        <taxon>Laedolimicola</taxon>
    </lineage>
</organism>
<name>A0ABT2RXP0_9FIRM</name>
<evidence type="ECO:0000256" key="3">
    <source>
        <dbReference type="ARBA" id="ARBA00022679"/>
    </source>
</evidence>
<dbReference type="SMART" id="SM00046">
    <property type="entry name" value="DAGKc"/>
    <property type="match status" value="1"/>
</dbReference>
<dbReference type="InterPro" id="IPR045540">
    <property type="entry name" value="YegS/DAGK_C"/>
</dbReference>
<dbReference type="RefSeq" id="WP_262670766.1">
    <property type="nucleotide sequence ID" value="NZ_JAOQKC010000011.1"/>
</dbReference>
<dbReference type="Proteomes" id="UP001652461">
    <property type="component" value="Unassembled WGS sequence"/>
</dbReference>
<protein>
    <submittedName>
        <fullName evidence="10">Diacylglycerol kinase family lipid kinase</fullName>
    </submittedName>
</protein>
<evidence type="ECO:0000256" key="8">
    <source>
        <dbReference type="ARBA" id="ARBA00023264"/>
    </source>
</evidence>
<evidence type="ECO:0000256" key="1">
    <source>
        <dbReference type="ARBA" id="ARBA00001946"/>
    </source>
</evidence>
<evidence type="ECO:0000313" key="11">
    <source>
        <dbReference type="Proteomes" id="UP001652461"/>
    </source>
</evidence>
<dbReference type="InterPro" id="IPR050187">
    <property type="entry name" value="Lipid_Phosphate_FormReg"/>
</dbReference>
<dbReference type="InterPro" id="IPR005218">
    <property type="entry name" value="Diacylglycerol/lipid_kinase"/>
</dbReference>
<dbReference type="PANTHER" id="PTHR12358:SF54">
    <property type="entry name" value="SPHINGOSINE KINASE RELATED PROTEIN"/>
    <property type="match status" value="1"/>
</dbReference>
<dbReference type="Pfam" id="PF19279">
    <property type="entry name" value="YegS_C"/>
    <property type="match status" value="1"/>
</dbReference>
<evidence type="ECO:0000256" key="4">
    <source>
        <dbReference type="ARBA" id="ARBA00022741"/>
    </source>
</evidence>